<dbReference type="RefSeq" id="WP_264433689.1">
    <property type="nucleotide sequence ID" value="NZ_CP081495.1"/>
</dbReference>
<feature type="transmembrane region" description="Helical" evidence="1">
    <location>
        <begin position="61"/>
        <end position="78"/>
    </location>
</feature>
<evidence type="ECO:0000256" key="1">
    <source>
        <dbReference type="SAM" id="Phobius"/>
    </source>
</evidence>
<accession>A0ABY6LY47</accession>
<gene>
    <name evidence="2" type="ORF">K5I29_12500</name>
</gene>
<keyword evidence="1" id="KW-1133">Transmembrane helix</keyword>
<feature type="transmembrane region" description="Helical" evidence="1">
    <location>
        <begin position="113"/>
        <end position="131"/>
    </location>
</feature>
<keyword evidence="1" id="KW-0472">Membrane</keyword>
<proteinExistence type="predicted"/>
<feature type="transmembrane region" description="Helical" evidence="1">
    <location>
        <begin position="37"/>
        <end position="54"/>
    </location>
</feature>
<organism evidence="2 3">
    <name type="scientific">Flavobacterium agricola</name>
    <dbReference type="NCBI Taxonomy" id="2870839"/>
    <lineage>
        <taxon>Bacteria</taxon>
        <taxon>Pseudomonadati</taxon>
        <taxon>Bacteroidota</taxon>
        <taxon>Flavobacteriia</taxon>
        <taxon>Flavobacteriales</taxon>
        <taxon>Flavobacteriaceae</taxon>
        <taxon>Flavobacterium</taxon>
    </lineage>
</organism>
<dbReference type="EMBL" id="CP081495">
    <property type="protein sequence ID" value="UYW01252.1"/>
    <property type="molecule type" value="Genomic_DNA"/>
</dbReference>
<name>A0ABY6LY47_9FLAO</name>
<feature type="transmembrane region" description="Helical" evidence="1">
    <location>
        <begin position="84"/>
        <end position="101"/>
    </location>
</feature>
<evidence type="ECO:0000313" key="2">
    <source>
        <dbReference type="EMBL" id="UYW01252.1"/>
    </source>
</evidence>
<keyword evidence="1" id="KW-0812">Transmembrane</keyword>
<evidence type="ECO:0000313" key="3">
    <source>
        <dbReference type="Proteomes" id="UP001163328"/>
    </source>
</evidence>
<feature type="transmembrane region" description="Helical" evidence="1">
    <location>
        <begin position="12"/>
        <end position="31"/>
    </location>
</feature>
<evidence type="ECO:0008006" key="4">
    <source>
        <dbReference type="Google" id="ProtNLM"/>
    </source>
</evidence>
<dbReference type="Proteomes" id="UP001163328">
    <property type="component" value="Chromosome"/>
</dbReference>
<protein>
    <recommendedName>
        <fullName evidence="4">PAP2 superfamily protein</fullName>
    </recommendedName>
</protein>
<reference evidence="2" key="1">
    <citation type="submission" date="2021-08" db="EMBL/GenBank/DDBJ databases">
        <title>Flavobacterium sp. strain CC-SYL302.</title>
        <authorList>
            <person name="Lin S.-Y."/>
            <person name="Lee T.-H."/>
            <person name="Young C.-C."/>
        </authorList>
    </citation>
    <scope>NUCLEOTIDE SEQUENCE</scope>
    <source>
        <strain evidence="2">CC-SYL302</strain>
    </source>
</reference>
<keyword evidence="3" id="KW-1185">Reference proteome</keyword>
<sequence>MVNNVKQRRLPLAIQSIYFYFISFYSLKPIAQYEIRYFFVGAMLSAILALLAALLNKKISLHMIGISGMATFIIGMNIKSGYPSLTLICCLIVLTGCVASSRLAMKAHTSSELLWGTLIGIYCQAQLFTLWL</sequence>